<dbReference type="Gene3D" id="3.40.50.150">
    <property type="entry name" value="Vaccinia Virus protein VP39"/>
    <property type="match status" value="1"/>
</dbReference>
<dbReference type="PANTHER" id="PTHR37909:SF1">
    <property type="entry name" value="S-ADENOSYL-L-METHIONINE-DEPENDENT METHYLTRANSFERASES SUPERFAMILY PROTEIN"/>
    <property type="match status" value="1"/>
</dbReference>
<dbReference type="RefSeq" id="WP_289503604.1">
    <property type="nucleotide sequence ID" value="NZ_CP116805.1"/>
</dbReference>
<gene>
    <name evidence="1" type="ORF">PH603_15305</name>
</gene>
<name>A0AAE9XVQ8_9PROT</name>
<evidence type="ECO:0000313" key="1">
    <source>
        <dbReference type="EMBL" id="WCL53904.1"/>
    </source>
</evidence>
<protein>
    <recommendedName>
        <fullName evidence="3">Class I SAM-dependent methyltransferase</fullName>
    </recommendedName>
</protein>
<sequence>MAQRLIEDSLQALRRAHPWPERNDWAVIPPWPYALGGGGRELVDALIRVSRPRLMVEIGVFLGASTKRWLDISPRLTVIGIDPWDELRLIPQCRRYVGRPALTRAYPELEIQERFAADIAANGVRLTALSLLRPYRNRFIPMQATSPDGLHEIAATGLKPDLVYIDADKKPEDLETAHRLWPEAIIAGDDWHWGRTKGYPMRRVVEEFAAKNGFAITADHGTWVLTR</sequence>
<dbReference type="Proteomes" id="UP001217500">
    <property type="component" value="Chromosome"/>
</dbReference>
<proteinExistence type="predicted"/>
<reference evidence="1" key="1">
    <citation type="submission" date="2023-01" db="EMBL/GenBank/DDBJ databases">
        <title>The genome sequence of Kordiimonadaceae bacterium 6D33.</title>
        <authorList>
            <person name="Liu Y."/>
        </authorList>
    </citation>
    <scope>NUCLEOTIDE SEQUENCE</scope>
    <source>
        <strain evidence="1">6D33</strain>
    </source>
</reference>
<dbReference type="EMBL" id="CP116805">
    <property type="protein sequence ID" value="WCL53904.1"/>
    <property type="molecule type" value="Genomic_DNA"/>
</dbReference>
<dbReference type="InterPro" id="IPR029063">
    <property type="entry name" value="SAM-dependent_MTases_sf"/>
</dbReference>
<evidence type="ECO:0000313" key="2">
    <source>
        <dbReference type="Proteomes" id="UP001217500"/>
    </source>
</evidence>
<keyword evidence="2" id="KW-1185">Reference proteome</keyword>
<dbReference type="KEGG" id="gso:PH603_15305"/>
<dbReference type="AlphaFoldDB" id="A0AAE9XVQ8"/>
<accession>A0AAE9XVQ8</accession>
<evidence type="ECO:0008006" key="3">
    <source>
        <dbReference type="Google" id="ProtNLM"/>
    </source>
</evidence>
<dbReference type="PANTHER" id="PTHR37909">
    <property type="entry name" value="S-ADENOSYL-L-METHIONINE-DEPENDENT METHYLTRANSFERASES SUPERFAMILY PROTEIN"/>
    <property type="match status" value="1"/>
</dbReference>
<dbReference type="SUPFAM" id="SSF53335">
    <property type="entry name" value="S-adenosyl-L-methionine-dependent methyltransferases"/>
    <property type="match status" value="1"/>
</dbReference>
<organism evidence="1 2">
    <name type="scientific">Gimibacter soli</name>
    <dbReference type="NCBI Taxonomy" id="3024400"/>
    <lineage>
        <taxon>Bacteria</taxon>
        <taxon>Pseudomonadati</taxon>
        <taxon>Pseudomonadota</taxon>
        <taxon>Alphaproteobacteria</taxon>
        <taxon>Kordiimonadales</taxon>
        <taxon>Temperatibacteraceae</taxon>
        <taxon>Gimibacter</taxon>
    </lineage>
</organism>